<dbReference type="Gene3D" id="2.60.40.420">
    <property type="entry name" value="Cupredoxins - blue copper proteins"/>
    <property type="match status" value="1"/>
</dbReference>
<sequence>MKRWGYASATLLAAVVIASGCGGGGKAKDDASGPAESPTVDAGAANVITINAKNFEFDQKEIKVKHGEEVTIKLVNGQGNHAIRIDGYDKEIKGNQAVTFKADQAGEFKFACSVMCGKGHAEMTGKLIVE</sequence>
<evidence type="ECO:0000256" key="1">
    <source>
        <dbReference type="ARBA" id="ARBA00022448"/>
    </source>
</evidence>
<evidence type="ECO:0000313" key="7">
    <source>
        <dbReference type="Proteomes" id="UP000547209"/>
    </source>
</evidence>
<dbReference type="PROSITE" id="PS51257">
    <property type="entry name" value="PROKAR_LIPOPROTEIN"/>
    <property type="match status" value="1"/>
</dbReference>
<dbReference type="InterPro" id="IPR008972">
    <property type="entry name" value="Cupredoxin"/>
</dbReference>
<keyword evidence="4" id="KW-0186">Copper</keyword>
<comment type="caution">
    <text evidence="6">The sequence shown here is derived from an EMBL/GenBank/DDBJ whole genome shotgun (WGS) entry which is preliminary data.</text>
</comment>
<evidence type="ECO:0000256" key="2">
    <source>
        <dbReference type="ARBA" id="ARBA00022723"/>
    </source>
</evidence>
<dbReference type="PANTHER" id="PTHR38439">
    <property type="entry name" value="AURACYANIN-B"/>
    <property type="match status" value="1"/>
</dbReference>
<dbReference type="InterPro" id="IPR028096">
    <property type="entry name" value="EfeO_Cupredoxin"/>
</dbReference>
<keyword evidence="2" id="KW-0479">Metal-binding</keyword>
<protein>
    <submittedName>
        <fullName evidence="6">Cupredoxin domain-containing protein</fullName>
    </submittedName>
</protein>
<dbReference type="GO" id="GO:0005507">
    <property type="term" value="F:copper ion binding"/>
    <property type="evidence" value="ECO:0007669"/>
    <property type="project" value="TreeGrafter"/>
</dbReference>
<accession>A0A7X0RSP6</accession>
<proteinExistence type="predicted"/>
<evidence type="ECO:0000259" key="5">
    <source>
        <dbReference type="Pfam" id="PF13473"/>
    </source>
</evidence>
<organism evidence="6 7">
    <name type="scientific">Cohnella nanjingensis</name>
    <dbReference type="NCBI Taxonomy" id="1387779"/>
    <lineage>
        <taxon>Bacteria</taxon>
        <taxon>Bacillati</taxon>
        <taxon>Bacillota</taxon>
        <taxon>Bacilli</taxon>
        <taxon>Bacillales</taxon>
        <taxon>Paenibacillaceae</taxon>
        <taxon>Cohnella</taxon>
    </lineage>
</organism>
<dbReference type="RefSeq" id="WP_185143228.1">
    <property type="nucleotide sequence ID" value="NZ_JACJVP010000023.1"/>
</dbReference>
<reference evidence="6 7" key="1">
    <citation type="submission" date="2020-08" db="EMBL/GenBank/DDBJ databases">
        <title>Cohnella phylogeny.</title>
        <authorList>
            <person name="Dunlap C."/>
        </authorList>
    </citation>
    <scope>NUCLEOTIDE SEQUENCE [LARGE SCALE GENOMIC DNA]</scope>
    <source>
        <strain evidence="6 7">DSM 28246</strain>
    </source>
</reference>
<keyword evidence="1" id="KW-0813">Transport</keyword>
<evidence type="ECO:0000256" key="4">
    <source>
        <dbReference type="ARBA" id="ARBA00023008"/>
    </source>
</evidence>
<keyword evidence="3" id="KW-0249">Electron transport</keyword>
<dbReference type="EMBL" id="JACJVP010000023">
    <property type="protein sequence ID" value="MBB6671761.1"/>
    <property type="molecule type" value="Genomic_DNA"/>
</dbReference>
<evidence type="ECO:0000256" key="3">
    <source>
        <dbReference type="ARBA" id="ARBA00022982"/>
    </source>
</evidence>
<gene>
    <name evidence="6" type="ORF">H7C19_13805</name>
</gene>
<evidence type="ECO:0000313" key="6">
    <source>
        <dbReference type="EMBL" id="MBB6671761.1"/>
    </source>
</evidence>
<name>A0A7X0RSP6_9BACL</name>
<dbReference type="Proteomes" id="UP000547209">
    <property type="component" value="Unassembled WGS sequence"/>
</dbReference>
<dbReference type="SUPFAM" id="SSF49503">
    <property type="entry name" value="Cupredoxins"/>
    <property type="match status" value="1"/>
</dbReference>
<feature type="domain" description="EfeO-type cupredoxin-like" evidence="5">
    <location>
        <begin position="42"/>
        <end position="129"/>
    </location>
</feature>
<dbReference type="Pfam" id="PF13473">
    <property type="entry name" value="Cupredoxin_1"/>
    <property type="match status" value="1"/>
</dbReference>
<dbReference type="PANTHER" id="PTHR38439:SF2">
    <property type="entry name" value="OUTER MEMBRANE PROTEIN H.8"/>
    <property type="match status" value="1"/>
</dbReference>
<dbReference type="AlphaFoldDB" id="A0A7X0RSP6"/>
<dbReference type="InterPro" id="IPR050845">
    <property type="entry name" value="Cu-binding_ET"/>
</dbReference>
<keyword evidence="7" id="KW-1185">Reference proteome</keyword>